<organism evidence="2 3">
    <name type="scientific">Marine Group III euryarchaeote CG-Epi6</name>
    <dbReference type="NCBI Taxonomy" id="1889000"/>
    <lineage>
        <taxon>Archaea</taxon>
        <taxon>Methanobacteriati</taxon>
        <taxon>Thermoplasmatota</taxon>
        <taxon>Thermoplasmata</taxon>
        <taxon>Candidatus Thermoprofundales</taxon>
    </lineage>
</organism>
<proteinExistence type="predicted"/>
<accession>A0A1J5SN42</accession>
<reference evidence="2 3" key="1">
    <citation type="submission" date="2016-08" db="EMBL/GenBank/DDBJ databases">
        <title>New Insights into Marine Group III Euryarchaeota, from dark to light.</title>
        <authorList>
            <person name="Haro-Moreno J.M."/>
            <person name="Rodriguez-Valera F."/>
            <person name="Lopez-Garcia P."/>
            <person name="Moreira D."/>
            <person name="Martin-Cuadrado A.B."/>
        </authorList>
    </citation>
    <scope>NUCLEOTIDE SEQUENCE [LARGE SCALE GENOMIC DNA]</scope>
    <source>
        <strain evidence="2">CG-Epi6</strain>
    </source>
</reference>
<evidence type="ECO:0000313" key="3">
    <source>
        <dbReference type="Proteomes" id="UP000183403"/>
    </source>
</evidence>
<evidence type="ECO:0000313" key="2">
    <source>
        <dbReference type="EMBL" id="OIR09895.1"/>
    </source>
</evidence>
<feature type="transmembrane region" description="Helical" evidence="1">
    <location>
        <begin position="100"/>
        <end position="122"/>
    </location>
</feature>
<evidence type="ECO:0000256" key="1">
    <source>
        <dbReference type="SAM" id="Phobius"/>
    </source>
</evidence>
<protein>
    <submittedName>
        <fullName evidence="2">Uncharacterized protein</fullName>
    </submittedName>
</protein>
<keyword evidence="1" id="KW-1133">Transmembrane helix</keyword>
<dbReference type="AlphaFoldDB" id="A0A1J5SN42"/>
<gene>
    <name evidence="2" type="ORF">BEU03_01355</name>
</gene>
<feature type="transmembrane region" description="Helical" evidence="1">
    <location>
        <begin position="75"/>
        <end position="94"/>
    </location>
</feature>
<keyword evidence="1" id="KW-0812">Transmembrane</keyword>
<dbReference type="Proteomes" id="UP000183403">
    <property type="component" value="Unassembled WGS sequence"/>
</dbReference>
<name>A0A1J5SN42_9ARCH</name>
<comment type="caution">
    <text evidence="2">The sequence shown here is derived from an EMBL/GenBank/DDBJ whole genome shotgun (WGS) entry which is preliminary data.</text>
</comment>
<sequence length="153" mass="17248">MLYAVWAATAAGDPGYGQAAFIISGIAGHLYLRKRKSERPVSKDEDIEIPNAEFSVEILEEKDKYVITEKAFRKIIWISTIISLILLSLFLEAITTGKHVLLGILALVIGLIVFIIPIFLPVKDDIETLRKRAEKERTKAWRKGKVSHSDEEE</sequence>
<dbReference type="EMBL" id="MIYV01000025">
    <property type="protein sequence ID" value="OIR09895.1"/>
    <property type="molecule type" value="Genomic_DNA"/>
</dbReference>
<keyword evidence="1" id="KW-0472">Membrane</keyword>
<feature type="transmembrane region" description="Helical" evidence="1">
    <location>
        <begin position="15"/>
        <end position="32"/>
    </location>
</feature>